<evidence type="ECO:0000313" key="4">
    <source>
        <dbReference type="EMBL" id="MCD7467134.1"/>
    </source>
</evidence>
<evidence type="ECO:0000313" key="5">
    <source>
        <dbReference type="Proteomes" id="UP000823775"/>
    </source>
</evidence>
<dbReference type="Pfam" id="PF02519">
    <property type="entry name" value="Auxin_inducible"/>
    <property type="match status" value="1"/>
</dbReference>
<dbReference type="Proteomes" id="UP000823775">
    <property type="component" value="Unassembled WGS sequence"/>
</dbReference>
<name>A0ABS8T838_DATST</name>
<protein>
    <submittedName>
        <fullName evidence="4">Uncharacterized protein</fullName>
    </submittedName>
</protein>
<dbReference type="PANTHER" id="PTHR31929">
    <property type="entry name" value="SAUR-LIKE AUXIN-RESPONSIVE PROTEIN FAMILY-RELATED"/>
    <property type="match status" value="1"/>
</dbReference>
<gene>
    <name evidence="4" type="ORF">HAX54_004408</name>
</gene>
<feature type="compositionally biased region" description="Basic and acidic residues" evidence="3">
    <location>
        <begin position="39"/>
        <end position="48"/>
    </location>
</feature>
<evidence type="ECO:0000256" key="3">
    <source>
        <dbReference type="SAM" id="MobiDB-lite"/>
    </source>
</evidence>
<comment type="caution">
    <text evidence="4">The sequence shown here is derived from an EMBL/GenBank/DDBJ whole genome shotgun (WGS) entry which is preliminary data.</text>
</comment>
<dbReference type="EMBL" id="JACEIK010001204">
    <property type="protein sequence ID" value="MCD7467134.1"/>
    <property type="molecule type" value="Genomic_DNA"/>
</dbReference>
<organism evidence="4 5">
    <name type="scientific">Datura stramonium</name>
    <name type="common">Jimsonweed</name>
    <name type="synonym">Common thornapple</name>
    <dbReference type="NCBI Taxonomy" id="4076"/>
    <lineage>
        <taxon>Eukaryota</taxon>
        <taxon>Viridiplantae</taxon>
        <taxon>Streptophyta</taxon>
        <taxon>Embryophyta</taxon>
        <taxon>Tracheophyta</taxon>
        <taxon>Spermatophyta</taxon>
        <taxon>Magnoliopsida</taxon>
        <taxon>eudicotyledons</taxon>
        <taxon>Gunneridae</taxon>
        <taxon>Pentapetalae</taxon>
        <taxon>asterids</taxon>
        <taxon>lamiids</taxon>
        <taxon>Solanales</taxon>
        <taxon>Solanaceae</taxon>
        <taxon>Solanoideae</taxon>
        <taxon>Datureae</taxon>
        <taxon>Datura</taxon>
    </lineage>
</organism>
<dbReference type="InterPro" id="IPR003676">
    <property type="entry name" value="SAUR_fam"/>
</dbReference>
<feature type="coiled-coil region" evidence="2">
    <location>
        <begin position="63"/>
        <end position="139"/>
    </location>
</feature>
<feature type="region of interest" description="Disordered" evidence="3">
    <location>
        <begin position="29"/>
        <end position="48"/>
    </location>
</feature>
<evidence type="ECO:0000256" key="1">
    <source>
        <dbReference type="ARBA" id="ARBA00006974"/>
    </source>
</evidence>
<comment type="similarity">
    <text evidence="1">Belongs to the ARG7 family.</text>
</comment>
<proteinExistence type="inferred from homology"/>
<accession>A0ABS8T838</accession>
<evidence type="ECO:0000256" key="2">
    <source>
        <dbReference type="SAM" id="Coils"/>
    </source>
</evidence>
<keyword evidence="2" id="KW-0175">Coiled coil</keyword>
<reference evidence="4 5" key="1">
    <citation type="journal article" date="2021" name="BMC Genomics">
        <title>Datura genome reveals duplications of psychoactive alkaloid biosynthetic genes and high mutation rate following tissue culture.</title>
        <authorList>
            <person name="Rajewski A."/>
            <person name="Carter-House D."/>
            <person name="Stajich J."/>
            <person name="Litt A."/>
        </authorList>
    </citation>
    <scope>NUCLEOTIDE SEQUENCE [LARGE SCALE GENOMIC DNA]</scope>
    <source>
        <strain evidence="4">AR-01</strain>
    </source>
</reference>
<keyword evidence="5" id="KW-1185">Reference proteome</keyword>
<sequence>MRDTLREKGEIEKLLTGKESEIESLSKKLNAVGGNQGQRKQDPIHGEREGIAENSLLDSNKVIEELRGQIDGIVREKEGIEVERNAELKKSGELQNRVTGLNDMVLSLQKEEAKLRENLAELEKKCLEGSGKEEEMERKINELSRREGKEFWNLAGGHKAKCLQQSYLEKDGYTKVFADEEQNGYNMKKQIEEMEKHIQEVVKEVEQTKADYLNVCKVELANSNSEEILNALRTAAESIRLDAKELMAAWLVKTNECVSSLSEAELEVIKNVIKSKENKVEEMQRQVLTNSSVPFLLIYIELNDHGYPYALYNQEVFYTWRCSQGPFCCVYWGEAEEETCDSISFLSQPLFQDLLSQAEEEFGFGHPMGGVTIPCSENFFVDLTSRLRK</sequence>